<keyword evidence="2 3" id="KW-0813">Transport</keyword>
<dbReference type="PANTHER" id="PTHR12542">
    <property type="entry name" value="EXOCYST COMPLEX PROTEIN EXO70"/>
    <property type="match status" value="1"/>
</dbReference>
<evidence type="ECO:0000256" key="2">
    <source>
        <dbReference type="ARBA" id="ARBA00022448"/>
    </source>
</evidence>
<dbReference type="GO" id="GO:0006887">
    <property type="term" value="P:exocytosis"/>
    <property type="evidence" value="ECO:0007669"/>
    <property type="project" value="UniProtKB-KW"/>
</dbReference>
<dbReference type="InterPro" id="IPR016159">
    <property type="entry name" value="Cullin_repeat-like_dom_sf"/>
</dbReference>
<dbReference type="InterPro" id="IPR004140">
    <property type="entry name" value="Exo70"/>
</dbReference>
<dbReference type="SUPFAM" id="SSF74788">
    <property type="entry name" value="Cullin repeat-like"/>
    <property type="match status" value="1"/>
</dbReference>
<keyword evidence="4" id="KW-0812">Transmembrane</keyword>
<proteinExistence type="inferred from homology"/>
<evidence type="ECO:0000313" key="7">
    <source>
        <dbReference type="RefSeq" id="XP_039130883.1"/>
    </source>
</evidence>
<feature type="domain" description="Exocyst complex subunit Exo70 C-terminal" evidence="5">
    <location>
        <begin position="52"/>
        <end position="231"/>
    </location>
</feature>
<evidence type="ECO:0000256" key="4">
    <source>
        <dbReference type="SAM" id="Phobius"/>
    </source>
</evidence>
<keyword evidence="4" id="KW-1133">Transmembrane helix</keyword>
<sequence length="233" mass="25270">MPPIMPDVVVAALPVANAHHCCCHHCCMSMFTAAAIITVTAAGVTVSAGVVIFTESPTLCDKRFIEAVKGCTMQLLNFGDAIAICRCSSEKIFCILGMYEALSGMMLELRSMLPVEHGELLLTEAEEILTRLGDTTKGTFNEFGNDGQNENSKKTMPNSGVLYVMNNHVLLVSYKDSLGFLLDGNSLDDRNHPEGIEQRDGNGGFGLVSPTARRLLACISYLEANLEEKKSKF</sequence>
<dbReference type="GO" id="GO:0015031">
    <property type="term" value="P:protein transport"/>
    <property type="evidence" value="ECO:0007669"/>
    <property type="project" value="UniProtKB-KW"/>
</dbReference>
<dbReference type="GO" id="GO:0000145">
    <property type="term" value="C:exocyst"/>
    <property type="evidence" value="ECO:0007669"/>
    <property type="project" value="InterPro"/>
</dbReference>
<dbReference type="RefSeq" id="XP_039130883.1">
    <property type="nucleotide sequence ID" value="XM_039274949.1"/>
</dbReference>
<accession>A0AB40BTU9</accession>
<evidence type="ECO:0000256" key="3">
    <source>
        <dbReference type="RuleBase" id="RU365026"/>
    </source>
</evidence>
<dbReference type="Gene3D" id="1.20.1280.170">
    <property type="entry name" value="Exocyst complex component Exo70"/>
    <property type="match status" value="1"/>
</dbReference>
<protein>
    <recommendedName>
        <fullName evidence="3">Exocyst subunit Exo70 family protein</fullName>
    </recommendedName>
</protein>
<dbReference type="Proteomes" id="UP001515500">
    <property type="component" value="Chromosome 8"/>
</dbReference>
<evidence type="ECO:0000256" key="1">
    <source>
        <dbReference type="ARBA" id="ARBA00006756"/>
    </source>
</evidence>
<evidence type="ECO:0000313" key="6">
    <source>
        <dbReference type="Proteomes" id="UP001515500"/>
    </source>
</evidence>
<evidence type="ECO:0000259" key="5">
    <source>
        <dbReference type="Pfam" id="PF03081"/>
    </source>
</evidence>
<comment type="function">
    <text evidence="3">Component of the exocyst complex.</text>
</comment>
<organism evidence="6 7">
    <name type="scientific">Dioscorea cayennensis subsp. rotundata</name>
    <name type="common">White Guinea yam</name>
    <name type="synonym">Dioscorea rotundata</name>
    <dbReference type="NCBI Taxonomy" id="55577"/>
    <lineage>
        <taxon>Eukaryota</taxon>
        <taxon>Viridiplantae</taxon>
        <taxon>Streptophyta</taxon>
        <taxon>Embryophyta</taxon>
        <taxon>Tracheophyta</taxon>
        <taxon>Spermatophyta</taxon>
        <taxon>Magnoliopsida</taxon>
        <taxon>Liliopsida</taxon>
        <taxon>Dioscoreales</taxon>
        <taxon>Dioscoreaceae</taxon>
        <taxon>Dioscorea</taxon>
    </lineage>
</organism>
<gene>
    <name evidence="7" type="primary">LOC120267273</name>
</gene>
<keyword evidence="3" id="KW-0268">Exocytosis</keyword>
<keyword evidence="4" id="KW-0472">Membrane</keyword>
<dbReference type="GeneID" id="120267273"/>
<comment type="similarity">
    <text evidence="1 3">Belongs to the EXO70 family.</text>
</comment>
<dbReference type="InterPro" id="IPR046364">
    <property type="entry name" value="Exo70_C"/>
</dbReference>
<dbReference type="PANTHER" id="PTHR12542:SF142">
    <property type="entry name" value="EXOCYST SUBUNIT EXO70 FAMILY PROTEIN"/>
    <property type="match status" value="1"/>
</dbReference>
<keyword evidence="3" id="KW-0653">Protein transport</keyword>
<name>A0AB40BTU9_DIOCR</name>
<dbReference type="Pfam" id="PF03081">
    <property type="entry name" value="Exo70_C"/>
    <property type="match status" value="1"/>
</dbReference>
<dbReference type="GO" id="GO:0005546">
    <property type="term" value="F:phosphatidylinositol-4,5-bisphosphate binding"/>
    <property type="evidence" value="ECO:0007669"/>
    <property type="project" value="InterPro"/>
</dbReference>
<feature type="transmembrane region" description="Helical" evidence="4">
    <location>
        <begin position="33"/>
        <end position="53"/>
    </location>
</feature>
<reference evidence="7" key="1">
    <citation type="submission" date="2025-08" db="UniProtKB">
        <authorList>
            <consortium name="RefSeq"/>
        </authorList>
    </citation>
    <scope>IDENTIFICATION</scope>
</reference>
<keyword evidence="6" id="KW-1185">Reference proteome</keyword>
<dbReference type="AlphaFoldDB" id="A0AB40BTU9"/>